<protein>
    <recommendedName>
        <fullName evidence="8">G-protein coupled receptors family 2 profile 2 domain-containing protein</fullName>
    </recommendedName>
</protein>
<dbReference type="GO" id="GO:0005886">
    <property type="term" value="C:plasma membrane"/>
    <property type="evidence" value="ECO:0007669"/>
    <property type="project" value="TreeGrafter"/>
</dbReference>
<feature type="transmembrane region" description="Helical" evidence="5">
    <location>
        <begin position="149"/>
        <end position="171"/>
    </location>
</feature>
<dbReference type="InterPro" id="IPR000832">
    <property type="entry name" value="GPCR_2_secretin-like"/>
</dbReference>
<evidence type="ECO:0000256" key="5">
    <source>
        <dbReference type="SAM" id="Phobius"/>
    </source>
</evidence>
<keyword evidence="4 5" id="KW-0472">Membrane</keyword>
<keyword evidence="7" id="KW-1185">Reference proteome</keyword>
<dbReference type="InterPro" id="IPR051384">
    <property type="entry name" value="Mth_GPCR"/>
</dbReference>
<evidence type="ECO:0000313" key="6">
    <source>
        <dbReference type="EMBL" id="VEN35602.1"/>
    </source>
</evidence>
<evidence type="ECO:0000256" key="3">
    <source>
        <dbReference type="ARBA" id="ARBA00022989"/>
    </source>
</evidence>
<dbReference type="GO" id="GO:0008528">
    <property type="term" value="F:G protein-coupled peptide receptor activity"/>
    <property type="evidence" value="ECO:0007669"/>
    <property type="project" value="TreeGrafter"/>
</dbReference>
<feature type="transmembrane region" description="Helical" evidence="5">
    <location>
        <begin position="58"/>
        <end position="79"/>
    </location>
</feature>
<dbReference type="EMBL" id="CAACVG010001753">
    <property type="protein sequence ID" value="VEN35602.1"/>
    <property type="molecule type" value="Genomic_DNA"/>
</dbReference>
<comment type="subcellular location">
    <subcellularLocation>
        <location evidence="1">Membrane</location>
        <topology evidence="1">Multi-pass membrane protein</topology>
    </subcellularLocation>
</comment>
<gene>
    <name evidence="6" type="ORF">CALMAC_LOCUS1476</name>
</gene>
<keyword evidence="3 5" id="KW-1133">Transmembrane helix</keyword>
<dbReference type="AlphaFoldDB" id="A0A653BJ85"/>
<dbReference type="Gene3D" id="1.20.1070.10">
    <property type="entry name" value="Rhodopsin 7-helix transmembrane proteins"/>
    <property type="match status" value="1"/>
</dbReference>
<dbReference type="OrthoDB" id="6134459at2759"/>
<evidence type="ECO:0000313" key="7">
    <source>
        <dbReference type="Proteomes" id="UP000410492"/>
    </source>
</evidence>
<dbReference type="PANTHER" id="PTHR47154">
    <property type="entry name" value="G-PROTEIN COUPLED RECEPTOR MTH-RELATED"/>
    <property type="match status" value="1"/>
</dbReference>
<dbReference type="PANTHER" id="PTHR47154:SF2">
    <property type="entry name" value="G-PROTEIN COUPLED RECEPTOR MTH-RELATED"/>
    <property type="match status" value="1"/>
</dbReference>
<accession>A0A653BJ85</accession>
<evidence type="ECO:0008006" key="8">
    <source>
        <dbReference type="Google" id="ProtNLM"/>
    </source>
</evidence>
<name>A0A653BJ85_CALMS</name>
<evidence type="ECO:0000256" key="2">
    <source>
        <dbReference type="ARBA" id="ARBA00022692"/>
    </source>
</evidence>
<sequence length="199" mass="22732">MKRTVCRSICATHTNDHLHAILTANVLGLSHHTREESTPESTDVLCDMSTPSLRISGYFIMFFFLGSFLWMNVMCIDMWLTFSGARGYGGTRSTEQKRFLFYCLYAMGAPVMFILFVFLLNTYGDEESIFHPKLGRNKCFLEDGYPQLFYLYLPMAILIGMNIILFILTAIKIQKVKMETAMLKHNDILPSSSIDSTCI</sequence>
<reference evidence="6 7" key="1">
    <citation type="submission" date="2019-01" db="EMBL/GenBank/DDBJ databases">
        <authorList>
            <person name="Sayadi A."/>
        </authorList>
    </citation>
    <scope>NUCLEOTIDE SEQUENCE [LARGE SCALE GENOMIC DNA]</scope>
</reference>
<proteinExistence type="predicted"/>
<keyword evidence="2 5" id="KW-0812">Transmembrane</keyword>
<feature type="transmembrane region" description="Helical" evidence="5">
    <location>
        <begin position="99"/>
        <end position="120"/>
    </location>
</feature>
<organism evidence="6 7">
    <name type="scientific">Callosobruchus maculatus</name>
    <name type="common">Southern cowpea weevil</name>
    <name type="synonym">Pulse bruchid</name>
    <dbReference type="NCBI Taxonomy" id="64391"/>
    <lineage>
        <taxon>Eukaryota</taxon>
        <taxon>Metazoa</taxon>
        <taxon>Ecdysozoa</taxon>
        <taxon>Arthropoda</taxon>
        <taxon>Hexapoda</taxon>
        <taxon>Insecta</taxon>
        <taxon>Pterygota</taxon>
        <taxon>Neoptera</taxon>
        <taxon>Endopterygota</taxon>
        <taxon>Coleoptera</taxon>
        <taxon>Polyphaga</taxon>
        <taxon>Cucujiformia</taxon>
        <taxon>Chrysomeloidea</taxon>
        <taxon>Chrysomelidae</taxon>
        <taxon>Bruchinae</taxon>
        <taxon>Bruchini</taxon>
        <taxon>Callosobruchus</taxon>
    </lineage>
</organism>
<dbReference type="Proteomes" id="UP000410492">
    <property type="component" value="Unassembled WGS sequence"/>
</dbReference>
<evidence type="ECO:0000256" key="1">
    <source>
        <dbReference type="ARBA" id="ARBA00004141"/>
    </source>
</evidence>
<evidence type="ECO:0000256" key="4">
    <source>
        <dbReference type="ARBA" id="ARBA00023136"/>
    </source>
</evidence>
<dbReference type="Pfam" id="PF00002">
    <property type="entry name" value="7tm_2"/>
    <property type="match status" value="1"/>
</dbReference>